<dbReference type="CDD" id="cd11078">
    <property type="entry name" value="CYP130-like"/>
    <property type="match status" value="1"/>
</dbReference>
<dbReference type="GO" id="GO:0006707">
    <property type="term" value="P:cholesterol catabolic process"/>
    <property type="evidence" value="ECO:0007669"/>
    <property type="project" value="TreeGrafter"/>
</dbReference>
<dbReference type="SUPFAM" id="SSF48264">
    <property type="entry name" value="Cytochrome P450"/>
    <property type="match status" value="1"/>
</dbReference>
<protein>
    <submittedName>
        <fullName evidence="7">Cytochrome P450</fullName>
    </submittedName>
</protein>
<evidence type="ECO:0000256" key="5">
    <source>
        <dbReference type="ARBA" id="ARBA00023004"/>
    </source>
</evidence>
<evidence type="ECO:0000256" key="1">
    <source>
        <dbReference type="ARBA" id="ARBA00010617"/>
    </source>
</evidence>
<dbReference type="InterPro" id="IPR001128">
    <property type="entry name" value="Cyt_P450"/>
</dbReference>
<keyword evidence="5" id="KW-0408">Iron</keyword>
<evidence type="ECO:0000313" key="7">
    <source>
        <dbReference type="EMBL" id="CUU55080.1"/>
    </source>
</evidence>
<dbReference type="PANTHER" id="PTHR46696:SF4">
    <property type="entry name" value="BIOTIN BIOSYNTHESIS CYTOCHROME P450"/>
    <property type="match status" value="1"/>
</dbReference>
<accession>A0A0S4QJT9</accession>
<dbReference type="AlphaFoldDB" id="A0A0S4QJT9"/>
<sequence>MVDPYWDPFDKDIDVDPYPVWRRLRDTEPLYHNEKFGFYALSRHADVERAHRSPKLYSSAYGTLLEIMGPEPLQSNLMIFQDPPSHDTLRGLVSRAFTPRRVAALEGNVRKICVDLLEPLVGSGGFDYIQDFAAQVPSRVISELIGVPEEDREEVRKTIDETFHIVEGGGMANDISRQAATRLREYFCEQIDARRTAPRDDMMTALVEAEVPTENGPRRLTTAEAGAVTNELVSAGTETVVRLLGWMCRLLAEHPDQRADLVADPSLVPGAVEESLRYEPPSPVQGRTLLDEVTLYDTTLPAGSKVLLLTGSAGRDERKYPDPDRYDIHRRFDSHVTLGHGIHFCLGASLARLEGRVAIEETLRLFPTWEVDTDRAVRLHTSTVRGYNNLPVVV</sequence>
<evidence type="ECO:0000256" key="3">
    <source>
        <dbReference type="ARBA" id="ARBA00022723"/>
    </source>
</evidence>
<dbReference type="InterPro" id="IPR002397">
    <property type="entry name" value="Cyt_P450_B"/>
</dbReference>
<dbReference type="PRINTS" id="PR00359">
    <property type="entry name" value="BP450"/>
</dbReference>
<name>A0A0S4QJT9_9ACTN</name>
<dbReference type="InterPro" id="IPR036396">
    <property type="entry name" value="Cyt_P450_sf"/>
</dbReference>
<dbReference type="Gene3D" id="1.10.630.10">
    <property type="entry name" value="Cytochrome P450"/>
    <property type="match status" value="1"/>
</dbReference>
<dbReference type="Proteomes" id="UP000198802">
    <property type="component" value="Unassembled WGS sequence"/>
</dbReference>
<gene>
    <name evidence="7" type="ORF">Ga0074812_104161</name>
</gene>
<evidence type="ECO:0000313" key="8">
    <source>
        <dbReference type="Proteomes" id="UP000198802"/>
    </source>
</evidence>
<keyword evidence="2" id="KW-0349">Heme</keyword>
<dbReference type="RefSeq" id="WP_091273216.1">
    <property type="nucleotide sequence ID" value="NZ_FAOZ01000004.1"/>
</dbReference>
<dbReference type="GO" id="GO:0020037">
    <property type="term" value="F:heme binding"/>
    <property type="evidence" value="ECO:0007669"/>
    <property type="project" value="InterPro"/>
</dbReference>
<dbReference type="GO" id="GO:0005506">
    <property type="term" value="F:iron ion binding"/>
    <property type="evidence" value="ECO:0007669"/>
    <property type="project" value="InterPro"/>
</dbReference>
<keyword evidence="8" id="KW-1185">Reference proteome</keyword>
<proteinExistence type="inferred from homology"/>
<dbReference type="FunFam" id="1.10.630.10:FF:000018">
    <property type="entry name" value="Cytochrome P450 monooxygenase"/>
    <property type="match status" value="1"/>
</dbReference>
<keyword evidence="3" id="KW-0479">Metal-binding</keyword>
<keyword evidence="6" id="KW-0503">Monooxygenase</keyword>
<dbReference type="PANTHER" id="PTHR46696">
    <property type="entry name" value="P450, PUTATIVE (EUROFUNG)-RELATED"/>
    <property type="match status" value="1"/>
</dbReference>
<reference evidence="8" key="1">
    <citation type="submission" date="2015-11" db="EMBL/GenBank/DDBJ databases">
        <authorList>
            <person name="Varghese N."/>
        </authorList>
    </citation>
    <scope>NUCLEOTIDE SEQUENCE [LARGE SCALE GENOMIC DNA]</scope>
    <source>
        <strain evidence="8">DSM 45899</strain>
    </source>
</reference>
<dbReference type="Pfam" id="PF00067">
    <property type="entry name" value="p450"/>
    <property type="match status" value="1"/>
</dbReference>
<keyword evidence="4" id="KW-0560">Oxidoreductase</keyword>
<evidence type="ECO:0000256" key="6">
    <source>
        <dbReference type="ARBA" id="ARBA00023033"/>
    </source>
</evidence>
<comment type="similarity">
    <text evidence="1">Belongs to the cytochrome P450 family.</text>
</comment>
<evidence type="ECO:0000256" key="2">
    <source>
        <dbReference type="ARBA" id="ARBA00022617"/>
    </source>
</evidence>
<organism evidence="7 8">
    <name type="scientific">Parafrankia irregularis</name>
    <dbReference type="NCBI Taxonomy" id="795642"/>
    <lineage>
        <taxon>Bacteria</taxon>
        <taxon>Bacillati</taxon>
        <taxon>Actinomycetota</taxon>
        <taxon>Actinomycetes</taxon>
        <taxon>Frankiales</taxon>
        <taxon>Frankiaceae</taxon>
        <taxon>Parafrankia</taxon>
    </lineage>
</organism>
<dbReference type="GO" id="GO:0036199">
    <property type="term" value="F:cholest-4-en-3-one 26-monooxygenase activity"/>
    <property type="evidence" value="ECO:0007669"/>
    <property type="project" value="TreeGrafter"/>
</dbReference>
<dbReference type="EMBL" id="FAOZ01000004">
    <property type="protein sequence ID" value="CUU55080.1"/>
    <property type="molecule type" value="Genomic_DNA"/>
</dbReference>
<evidence type="ECO:0000256" key="4">
    <source>
        <dbReference type="ARBA" id="ARBA00023002"/>
    </source>
</evidence>
<dbReference type="GO" id="GO:0008395">
    <property type="term" value="F:steroid hydroxylase activity"/>
    <property type="evidence" value="ECO:0007669"/>
    <property type="project" value="TreeGrafter"/>
</dbReference>